<dbReference type="CTD" id="20247678"/>
<dbReference type="GO" id="GO:0005737">
    <property type="term" value="C:cytoplasm"/>
    <property type="evidence" value="ECO:0007669"/>
    <property type="project" value="TreeGrafter"/>
</dbReference>
<evidence type="ECO:0000256" key="4">
    <source>
        <dbReference type="ARBA" id="ARBA00015639"/>
    </source>
</evidence>
<dbReference type="SMART" id="SM00228">
    <property type="entry name" value="PDZ"/>
    <property type="match status" value="1"/>
</dbReference>
<dbReference type="Gene3D" id="2.30.42.10">
    <property type="match status" value="1"/>
</dbReference>
<feature type="domain" description="PDZ" evidence="10">
    <location>
        <begin position="176"/>
        <end position="252"/>
    </location>
</feature>
<dbReference type="GO" id="GO:0009986">
    <property type="term" value="C:cell surface"/>
    <property type="evidence" value="ECO:0007669"/>
    <property type="project" value="UniProtKB-SubCell"/>
</dbReference>
<comment type="similarity">
    <text evidence="3">Belongs to the inturned family.</text>
</comment>
<dbReference type="GeneID" id="20247678"/>
<dbReference type="GO" id="GO:0060271">
    <property type="term" value="P:cilium assembly"/>
    <property type="evidence" value="ECO:0007669"/>
    <property type="project" value="InterPro"/>
</dbReference>
<dbReference type="SUPFAM" id="SSF50156">
    <property type="entry name" value="PDZ domain-like"/>
    <property type="match status" value="1"/>
</dbReference>
<keyword evidence="6" id="KW-0963">Cytoplasm</keyword>
<sequence>MANNQIYTGVFNGYNIEIRSAFKDPVYQTSPWLEKADEKGELFIFEVEKSKDLDFESFIDNWGDNQSLNSRFPCSNSEDTGYSSDAEVQPSLKSEKSPKKASKFSQFLKRKEVKLFDEKNIEDSIDTLSGCDCVECRVDTMTTSVKDVLLIVDPESKRSTSVQRCVNNNTSLCEHILGIIPGCQGQQLGYNGVQEPVYVKGLSPDGPAIKVKDIQIGDWLKSINGHEVTRTNIDVLLSSISSTSKVRLLLQSMPSGQHSLQQKQGAETDQLINVISGDHSNHSLNQSSFVLYTSLENIQSENSSDKDDIVYQYPVSEGLLLAMRGMFYTVCHTIKDFTNTSVQNTSVLIQDEVYNICCHSEGKDLLIFAVSEKRISKYLLNILKEDIVRLLQVLYGSIESAFKTVSNHQQLNSIFGITIKCGIDNIYTDLTSPTPASCSINRLLTHTNHVQYLPLPPDVLLNINGILSDFESGDFVEMSDSYYGLRRSYTILGSCLFYKDYLLCNHLNKEHLTDISLYLQYHGLLPLTSKCALNQLVIWREVYPSQFCCDVSGINNVFGYSEPDARWFLLVVGLKYSIYAVLLEAGGCAIRRNRVTVPDPFYIDQAKATLLQTLTSSYTTVYEARFNGSGLPLTKSVDSLNMKSHHSISDLSSSFSKLGQKRFDSENELRSARIISSPRHDLLQRKTSVDSDASSGSSNDSLFKSSRTSRLFADLHSPIVNTTSNKWFEDFGLKLSRGVDNSLLYFCQFDTIEGIYISAKDKPDIPALQSQIISNFYKSCFHIKQMFQESRDLKKLVTSEREVLFFPEDNLVDVKEHGVLFHLSSLSSPDGKKSKQQQLTYWVVGRKLTRGARREIYVCFLDSTPQNVIETAFKLGFSQTCPG</sequence>
<dbReference type="InterPro" id="IPR036034">
    <property type="entry name" value="PDZ_sf"/>
</dbReference>
<evidence type="ECO:0000256" key="1">
    <source>
        <dbReference type="ARBA" id="ARBA00004120"/>
    </source>
</evidence>
<evidence type="ECO:0000256" key="9">
    <source>
        <dbReference type="SAM" id="MobiDB-lite"/>
    </source>
</evidence>
<gene>
    <name evidence="11" type="ORF">LOTGIDRAFT_228488</name>
</gene>
<evidence type="ECO:0000256" key="6">
    <source>
        <dbReference type="ARBA" id="ARBA00022490"/>
    </source>
</evidence>
<evidence type="ECO:0000256" key="8">
    <source>
        <dbReference type="ARBA" id="ARBA00032633"/>
    </source>
</evidence>
<dbReference type="GO" id="GO:0005929">
    <property type="term" value="C:cilium"/>
    <property type="evidence" value="ECO:0007669"/>
    <property type="project" value="TreeGrafter"/>
</dbReference>
<dbReference type="HOGENOM" id="CLU_014223_0_0_1"/>
<dbReference type="InterPro" id="IPR043987">
    <property type="entry name" value="CCZ1/INTU/HSP4_longin_1"/>
</dbReference>
<dbReference type="Pfam" id="PF19031">
    <property type="entry name" value="Intu_longin_1"/>
    <property type="match status" value="1"/>
</dbReference>
<keyword evidence="7" id="KW-0970">Cilium biogenesis/degradation</keyword>
<dbReference type="InterPro" id="IPR043988">
    <property type="entry name" value="CCZ1/INTU_longin_2"/>
</dbReference>
<dbReference type="RefSeq" id="XP_009055306.1">
    <property type="nucleotide sequence ID" value="XM_009057058.1"/>
</dbReference>
<keyword evidence="5" id="KW-0217">Developmental protein</keyword>
<evidence type="ECO:0000256" key="2">
    <source>
        <dbReference type="ARBA" id="ARBA00004241"/>
    </source>
</evidence>
<dbReference type="OrthoDB" id="10038586at2759"/>
<dbReference type="InterPro" id="IPR001478">
    <property type="entry name" value="PDZ"/>
</dbReference>
<dbReference type="InterPro" id="IPR039151">
    <property type="entry name" value="INTU"/>
</dbReference>
<dbReference type="GO" id="GO:0016192">
    <property type="term" value="P:vesicle-mediated transport"/>
    <property type="evidence" value="ECO:0007669"/>
    <property type="project" value="InterPro"/>
</dbReference>
<proteinExistence type="inferred from homology"/>
<dbReference type="PANTHER" id="PTHR21082">
    <property type="entry name" value="PROTEIN INTURNED"/>
    <property type="match status" value="1"/>
</dbReference>
<reference evidence="11 12" key="1">
    <citation type="journal article" date="2013" name="Nature">
        <title>Insights into bilaterian evolution from three spiralian genomes.</title>
        <authorList>
            <person name="Simakov O."/>
            <person name="Marletaz F."/>
            <person name="Cho S.J."/>
            <person name="Edsinger-Gonzales E."/>
            <person name="Havlak P."/>
            <person name="Hellsten U."/>
            <person name="Kuo D.H."/>
            <person name="Larsson T."/>
            <person name="Lv J."/>
            <person name="Arendt D."/>
            <person name="Savage R."/>
            <person name="Osoegawa K."/>
            <person name="de Jong P."/>
            <person name="Grimwood J."/>
            <person name="Chapman J.A."/>
            <person name="Shapiro H."/>
            <person name="Aerts A."/>
            <person name="Otillar R.P."/>
            <person name="Terry A.Y."/>
            <person name="Boore J.L."/>
            <person name="Grigoriev I.V."/>
            <person name="Lindberg D.R."/>
            <person name="Seaver E.C."/>
            <person name="Weisblat D.A."/>
            <person name="Putnam N.H."/>
            <person name="Rokhsar D.S."/>
        </authorList>
    </citation>
    <scope>NUCLEOTIDE SEQUENCE [LARGE SCALE GENOMIC DNA]</scope>
</reference>
<dbReference type="OMA" id="YVCHRSD"/>
<keyword evidence="12" id="KW-1185">Reference proteome</keyword>
<dbReference type="Pfam" id="PF19032">
    <property type="entry name" value="Intu_longin_2"/>
    <property type="match status" value="1"/>
</dbReference>
<dbReference type="AlphaFoldDB" id="V4AJD8"/>
<evidence type="ECO:0000256" key="7">
    <source>
        <dbReference type="ARBA" id="ARBA00022794"/>
    </source>
</evidence>
<name>V4AJD8_LOTGI</name>
<organism evidence="11 12">
    <name type="scientific">Lottia gigantea</name>
    <name type="common">Giant owl limpet</name>
    <dbReference type="NCBI Taxonomy" id="225164"/>
    <lineage>
        <taxon>Eukaryota</taxon>
        <taxon>Metazoa</taxon>
        <taxon>Spiralia</taxon>
        <taxon>Lophotrochozoa</taxon>
        <taxon>Mollusca</taxon>
        <taxon>Gastropoda</taxon>
        <taxon>Patellogastropoda</taxon>
        <taxon>Lottioidea</taxon>
        <taxon>Lottiidae</taxon>
        <taxon>Lottia</taxon>
    </lineage>
</organism>
<evidence type="ECO:0000259" key="10">
    <source>
        <dbReference type="PROSITE" id="PS50106"/>
    </source>
</evidence>
<dbReference type="PROSITE" id="PS50106">
    <property type="entry name" value="PDZ"/>
    <property type="match status" value="1"/>
</dbReference>
<dbReference type="KEGG" id="lgi:LOTGIDRAFT_228488"/>
<evidence type="ECO:0000313" key="11">
    <source>
        <dbReference type="EMBL" id="ESO93671.1"/>
    </source>
</evidence>
<dbReference type="EMBL" id="KB201890">
    <property type="protein sequence ID" value="ESO93671.1"/>
    <property type="molecule type" value="Genomic_DNA"/>
</dbReference>
<protein>
    <recommendedName>
        <fullName evidence="4">Protein inturned</fullName>
    </recommendedName>
    <alternativeName>
        <fullName evidence="8">Inturned planar cell polarity effector homolog</fullName>
    </alternativeName>
</protein>
<dbReference type="GO" id="GO:0007399">
    <property type="term" value="P:nervous system development"/>
    <property type="evidence" value="ECO:0007669"/>
    <property type="project" value="TreeGrafter"/>
</dbReference>
<comment type="subcellular location">
    <subcellularLocation>
        <location evidence="2">Cell surface</location>
    </subcellularLocation>
    <subcellularLocation>
        <location evidence="1">Cytoplasm</location>
        <location evidence="1">Cytoskeleton</location>
        <location evidence="1">Cilium basal body</location>
    </subcellularLocation>
</comment>
<feature type="compositionally biased region" description="Low complexity" evidence="9">
    <location>
        <begin position="690"/>
        <end position="701"/>
    </location>
</feature>
<feature type="region of interest" description="Disordered" evidence="9">
    <location>
        <begin position="683"/>
        <end position="703"/>
    </location>
</feature>
<dbReference type="GO" id="GO:0001736">
    <property type="term" value="P:establishment of planar polarity"/>
    <property type="evidence" value="ECO:0007669"/>
    <property type="project" value="InterPro"/>
</dbReference>
<evidence type="ECO:0000256" key="3">
    <source>
        <dbReference type="ARBA" id="ARBA00010034"/>
    </source>
</evidence>
<feature type="region of interest" description="Disordered" evidence="9">
    <location>
        <begin position="74"/>
        <end position="97"/>
    </location>
</feature>
<evidence type="ECO:0000256" key="5">
    <source>
        <dbReference type="ARBA" id="ARBA00022473"/>
    </source>
</evidence>
<dbReference type="STRING" id="225164.V4AJD8"/>
<dbReference type="PANTHER" id="PTHR21082:SF4">
    <property type="entry name" value="PROTEIN INTURNED"/>
    <property type="match status" value="1"/>
</dbReference>
<evidence type="ECO:0000313" key="12">
    <source>
        <dbReference type="Proteomes" id="UP000030746"/>
    </source>
</evidence>
<dbReference type="Proteomes" id="UP000030746">
    <property type="component" value="Unassembled WGS sequence"/>
</dbReference>
<feature type="compositionally biased region" description="Polar residues" evidence="9">
    <location>
        <begin position="74"/>
        <end position="83"/>
    </location>
</feature>
<accession>V4AJD8</accession>